<dbReference type="KEGG" id="rsn:RSPO_m00337"/>
<feature type="compositionally biased region" description="Basic and acidic residues" evidence="1">
    <location>
        <begin position="1"/>
        <end position="15"/>
    </location>
</feature>
<dbReference type="PATRIC" id="fig|1031711.3.peg.3595"/>
<keyword evidence="2" id="KW-0472">Membrane</keyword>
<dbReference type="EMBL" id="CP002820">
    <property type="protein sequence ID" value="AEG70978.1"/>
    <property type="molecule type" value="Genomic_DNA"/>
</dbReference>
<dbReference type="Proteomes" id="UP000007953">
    <property type="component" value="Plasmid megaplasmid"/>
</dbReference>
<gene>
    <name evidence="2" type="ordered locus">RSPO_m00337</name>
</gene>
<feature type="compositionally biased region" description="Basic residues" evidence="1">
    <location>
        <begin position="50"/>
        <end position="62"/>
    </location>
</feature>
<accession>F6G8E9</accession>
<keyword evidence="2" id="KW-0812">Transmembrane</keyword>
<evidence type="ECO:0000256" key="1">
    <source>
        <dbReference type="SAM" id="MobiDB-lite"/>
    </source>
</evidence>
<evidence type="ECO:0000313" key="2">
    <source>
        <dbReference type="EMBL" id="AEG70978.1"/>
    </source>
</evidence>
<evidence type="ECO:0000313" key="3">
    <source>
        <dbReference type="Proteomes" id="UP000007953"/>
    </source>
</evidence>
<reference evidence="2 3" key="1">
    <citation type="journal article" date="2011" name="J. Bacteriol.">
        <title>Complete genome sequence of the plant pathogen Ralstonia solanacearum strain Po82.</title>
        <authorList>
            <person name="Xu J."/>
            <person name="Zheng H.J."/>
            <person name="Liu L."/>
            <person name="Pan Z.C."/>
            <person name="Prior P."/>
            <person name="Tang B."/>
            <person name="Xu J.S."/>
            <person name="Zhang H."/>
            <person name="Tian Q."/>
            <person name="Zhang L.Q."/>
            <person name="Feng J."/>
        </authorList>
    </citation>
    <scope>NUCLEOTIDE SEQUENCE [LARGE SCALE GENOMIC DNA]</scope>
    <source>
        <strain evidence="2 3">Po82</strain>
        <plasmid evidence="2">megaplasmid</plasmid>
    </source>
</reference>
<protein>
    <submittedName>
        <fullName evidence="2">Hypothetical transmembrane protein</fullName>
    </submittedName>
</protein>
<keyword evidence="2" id="KW-0614">Plasmid</keyword>
<feature type="region of interest" description="Disordered" evidence="1">
    <location>
        <begin position="1"/>
        <end position="113"/>
    </location>
</feature>
<geneLocation type="plasmid" evidence="3"/>
<organism evidence="2 3">
    <name type="scientific">Ralstonia solanacearum (strain Po82)</name>
    <dbReference type="NCBI Taxonomy" id="1031711"/>
    <lineage>
        <taxon>Bacteria</taxon>
        <taxon>Pseudomonadati</taxon>
        <taxon>Pseudomonadota</taxon>
        <taxon>Betaproteobacteria</taxon>
        <taxon>Burkholderiales</taxon>
        <taxon>Burkholderiaceae</taxon>
        <taxon>Ralstonia</taxon>
        <taxon>Ralstonia solanacearum species complex</taxon>
    </lineage>
</organism>
<feature type="compositionally biased region" description="Low complexity" evidence="1">
    <location>
        <begin position="71"/>
        <end position="82"/>
    </location>
</feature>
<dbReference type="HOGENOM" id="CLU_1204018_0_0_4"/>
<proteinExistence type="predicted"/>
<dbReference type="AlphaFoldDB" id="F6G8E9"/>
<sequence length="230" mass="23444">MGGFPDRRHAGRRADAPPGEPGRAGSAGAERLRGQHRARQRGGYGGAGGRHPRRQAGRRGAGRVRERARAAGRTAGPGAGRADAAHRRLVAGVDRGDGGPLPGERPPSPGWRGGGVTGLSRAGVGRGPTRLVGRFVATPPEMRMPSPLIDSPDTVLNDAGATAPTARMQLTPDDWIRAATDMLVTKSIALKPSPALQLGNAQVGVASGAYLAGAVAGALPMPLAATIQAR</sequence>
<name>F6G8E9_RALS8</name>